<dbReference type="OrthoDB" id="10014637at2759"/>
<proteinExistence type="predicted"/>
<evidence type="ECO:0000313" key="2">
    <source>
        <dbReference type="Proteomes" id="UP000663825"/>
    </source>
</evidence>
<gene>
    <name evidence="1" type="ORF">TIS948_LOCUS16186</name>
</gene>
<evidence type="ECO:0000313" key="1">
    <source>
        <dbReference type="EMBL" id="CAF3268328.1"/>
    </source>
</evidence>
<organism evidence="1 2">
    <name type="scientific">Rotaria socialis</name>
    <dbReference type="NCBI Taxonomy" id="392032"/>
    <lineage>
        <taxon>Eukaryota</taxon>
        <taxon>Metazoa</taxon>
        <taxon>Spiralia</taxon>
        <taxon>Gnathifera</taxon>
        <taxon>Rotifera</taxon>
        <taxon>Eurotatoria</taxon>
        <taxon>Bdelloidea</taxon>
        <taxon>Philodinida</taxon>
        <taxon>Philodinidae</taxon>
        <taxon>Rotaria</taxon>
    </lineage>
</organism>
<dbReference type="Proteomes" id="UP000663825">
    <property type="component" value="Unassembled WGS sequence"/>
</dbReference>
<sequence length="167" mass="19349">MISENKVDFSLDLFCIRSINRMEYMYQLAADVGIEREKLSSISEEEYNKSTHVSNAEETLQVIKQTTDIARFAMILLVRGAQIGALNASHKSKIYNSFSSAISYLREEYRSHQPPKHLLVEWEGNATLIDLFTKNEGLYCNRHIAQDMFDICLDTFDWLRSFADNHQ</sequence>
<name>A0A817RZM1_9BILA</name>
<accession>A0A817RZM1</accession>
<protein>
    <submittedName>
        <fullName evidence="1">Uncharacterized protein</fullName>
    </submittedName>
</protein>
<dbReference type="EMBL" id="CAJNXB010002650">
    <property type="protein sequence ID" value="CAF3268328.1"/>
    <property type="molecule type" value="Genomic_DNA"/>
</dbReference>
<dbReference type="AlphaFoldDB" id="A0A817RZM1"/>
<reference evidence="1" key="1">
    <citation type="submission" date="2021-02" db="EMBL/GenBank/DDBJ databases">
        <authorList>
            <person name="Nowell W R."/>
        </authorList>
    </citation>
    <scope>NUCLEOTIDE SEQUENCE</scope>
</reference>
<comment type="caution">
    <text evidence="1">The sequence shown here is derived from an EMBL/GenBank/DDBJ whole genome shotgun (WGS) entry which is preliminary data.</text>
</comment>